<dbReference type="GO" id="GO:0140359">
    <property type="term" value="F:ABC-type transporter activity"/>
    <property type="evidence" value="ECO:0007669"/>
    <property type="project" value="InterPro"/>
</dbReference>
<evidence type="ECO:0000313" key="9">
    <source>
        <dbReference type="Proteomes" id="UP000585638"/>
    </source>
</evidence>
<dbReference type="Pfam" id="PF01061">
    <property type="entry name" value="ABC2_membrane"/>
    <property type="match status" value="1"/>
</dbReference>
<reference evidence="8 9" key="1">
    <citation type="submission" date="2020-08" db="EMBL/GenBank/DDBJ databases">
        <title>Sequencing the genomes of 1000 actinobacteria strains.</title>
        <authorList>
            <person name="Klenk H.-P."/>
        </authorList>
    </citation>
    <scope>NUCLEOTIDE SEQUENCE [LARGE SCALE GENOMIC DNA]</scope>
    <source>
        <strain evidence="8 9">DSM 43851</strain>
    </source>
</reference>
<keyword evidence="4 6" id="KW-0472">Membrane</keyword>
<dbReference type="GO" id="GO:0043190">
    <property type="term" value="C:ATP-binding cassette (ABC) transporter complex"/>
    <property type="evidence" value="ECO:0007669"/>
    <property type="project" value="InterPro"/>
</dbReference>
<name>A0A7W9NLQ3_9PSEU</name>
<keyword evidence="6" id="KW-1003">Cell membrane</keyword>
<comment type="caution">
    <text evidence="6">Lacks conserved residue(s) required for the propagation of feature annotation.</text>
</comment>
<dbReference type="PANTHER" id="PTHR43229:SF2">
    <property type="entry name" value="NODULATION PROTEIN J"/>
    <property type="match status" value="1"/>
</dbReference>
<evidence type="ECO:0000256" key="5">
    <source>
        <dbReference type="ARBA" id="ARBA00023251"/>
    </source>
</evidence>
<keyword evidence="5" id="KW-0046">Antibiotic resistance</keyword>
<dbReference type="InterPro" id="IPR013525">
    <property type="entry name" value="ABC2_TM"/>
</dbReference>
<evidence type="ECO:0000259" key="7">
    <source>
        <dbReference type="PROSITE" id="PS51012"/>
    </source>
</evidence>
<feature type="transmembrane region" description="Helical" evidence="6">
    <location>
        <begin position="114"/>
        <end position="132"/>
    </location>
</feature>
<keyword evidence="9" id="KW-1185">Reference proteome</keyword>
<keyword evidence="6" id="KW-0813">Transport</keyword>
<dbReference type="PANTHER" id="PTHR43229">
    <property type="entry name" value="NODULATION PROTEIN J"/>
    <property type="match status" value="1"/>
</dbReference>
<feature type="transmembrane region" description="Helical" evidence="6">
    <location>
        <begin position="31"/>
        <end position="51"/>
    </location>
</feature>
<dbReference type="InterPro" id="IPR000412">
    <property type="entry name" value="ABC_2_transport"/>
</dbReference>
<keyword evidence="2 6" id="KW-0812">Transmembrane</keyword>
<dbReference type="RefSeq" id="WP_184869494.1">
    <property type="nucleotide sequence ID" value="NZ_BAAAWY010000011.1"/>
</dbReference>
<gene>
    <name evidence="8" type="ORF">BJ998_008283</name>
</gene>
<evidence type="ECO:0000313" key="8">
    <source>
        <dbReference type="EMBL" id="MBB5897024.1"/>
    </source>
</evidence>
<comment type="caution">
    <text evidence="8">The sequence shown here is derived from an EMBL/GenBank/DDBJ whole genome shotgun (WGS) entry which is preliminary data.</text>
</comment>
<evidence type="ECO:0000256" key="1">
    <source>
        <dbReference type="ARBA" id="ARBA00004141"/>
    </source>
</evidence>
<dbReference type="PROSITE" id="PS51012">
    <property type="entry name" value="ABC_TM2"/>
    <property type="match status" value="1"/>
</dbReference>
<protein>
    <recommendedName>
        <fullName evidence="6">Transport permease protein</fullName>
    </recommendedName>
</protein>
<dbReference type="PIRSF" id="PIRSF006648">
    <property type="entry name" value="DrrB"/>
    <property type="match status" value="1"/>
</dbReference>
<dbReference type="InterPro" id="IPR051784">
    <property type="entry name" value="Nod_factor_ABC_transporter"/>
</dbReference>
<feature type="transmembrane region" description="Helical" evidence="6">
    <location>
        <begin position="138"/>
        <end position="162"/>
    </location>
</feature>
<comment type="subcellular location">
    <subcellularLocation>
        <location evidence="6">Cell membrane</location>
        <topology evidence="6">Multi-pass membrane protein</topology>
    </subcellularLocation>
    <subcellularLocation>
        <location evidence="1">Membrane</location>
        <topology evidence="1">Multi-pass membrane protein</topology>
    </subcellularLocation>
</comment>
<keyword evidence="3 6" id="KW-1133">Transmembrane helix</keyword>
<accession>A0A7W9NLQ3</accession>
<dbReference type="InterPro" id="IPR047817">
    <property type="entry name" value="ABC2_TM_bact-type"/>
</dbReference>
<sequence length="257" mass="27391">MTASTLRHSLAICRRNLVHIRNDPEQLLDATVMPIVFTLVFLYVLGGAIGGDHLDYREYLLPGIMVQTASFASTVTGIGLNTDFGQGVMDRFRSLPIARSAVLAGRIGSDVCRLLLGQLVMLAFAFVVGFRVHTDPVAVLGAFALLLLYGTALCWVSAFVGLSVKNAQVVSTVGFLWMIPLQFGSSIFAPPDTMPGWLQAFVAVNPTTLVTDACRGLLVGGVESGSVAGSALGAVAWSVGLMAVFAPLAVWRYRNRT</sequence>
<feature type="transmembrane region" description="Helical" evidence="6">
    <location>
        <begin position="169"/>
        <end position="189"/>
    </location>
</feature>
<evidence type="ECO:0000256" key="6">
    <source>
        <dbReference type="RuleBase" id="RU361157"/>
    </source>
</evidence>
<evidence type="ECO:0000256" key="2">
    <source>
        <dbReference type="ARBA" id="ARBA00022692"/>
    </source>
</evidence>
<comment type="similarity">
    <text evidence="6">Belongs to the ABC-2 integral membrane protein family.</text>
</comment>
<feature type="domain" description="ABC transmembrane type-2" evidence="7">
    <location>
        <begin position="25"/>
        <end position="256"/>
    </location>
</feature>
<organism evidence="8 9">
    <name type="scientific">Kutzneria kofuensis</name>
    <dbReference type="NCBI Taxonomy" id="103725"/>
    <lineage>
        <taxon>Bacteria</taxon>
        <taxon>Bacillati</taxon>
        <taxon>Actinomycetota</taxon>
        <taxon>Actinomycetes</taxon>
        <taxon>Pseudonocardiales</taxon>
        <taxon>Pseudonocardiaceae</taxon>
        <taxon>Kutzneria</taxon>
    </lineage>
</organism>
<dbReference type="AlphaFoldDB" id="A0A7W9NLQ3"/>
<evidence type="ECO:0000256" key="4">
    <source>
        <dbReference type="ARBA" id="ARBA00023136"/>
    </source>
</evidence>
<dbReference type="GO" id="GO:0046677">
    <property type="term" value="P:response to antibiotic"/>
    <property type="evidence" value="ECO:0007669"/>
    <property type="project" value="UniProtKB-KW"/>
</dbReference>
<feature type="transmembrane region" description="Helical" evidence="6">
    <location>
        <begin position="227"/>
        <end position="251"/>
    </location>
</feature>
<proteinExistence type="inferred from homology"/>
<evidence type="ECO:0000256" key="3">
    <source>
        <dbReference type="ARBA" id="ARBA00022989"/>
    </source>
</evidence>
<dbReference type="Proteomes" id="UP000585638">
    <property type="component" value="Unassembled WGS sequence"/>
</dbReference>
<dbReference type="EMBL" id="JACHIR010000002">
    <property type="protein sequence ID" value="MBB5897024.1"/>
    <property type="molecule type" value="Genomic_DNA"/>
</dbReference>